<feature type="domain" description="Enoyl reductase (ER)" evidence="1">
    <location>
        <begin position="10"/>
        <end position="317"/>
    </location>
</feature>
<protein>
    <submittedName>
        <fullName evidence="2">NADPH:quinone reductase</fullName>
    </submittedName>
</protein>
<dbReference type="Proteomes" id="UP000185839">
    <property type="component" value="Unassembled WGS sequence"/>
</dbReference>
<accession>A0A1N7L5M8</accession>
<keyword evidence="3" id="KW-1185">Reference proteome</keyword>
<dbReference type="SMART" id="SM00829">
    <property type="entry name" value="PKS_ER"/>
    <property type="match status" value="1"/>
</dbReference>
<dbReference type="InterPro" id="IPR052733">
    <property type="entry name" value="Chloroplast_QOR"/>
</dbReference>
<dbReference type="AlphaFoldDB" id="A0A1N7L5M8"/>
<dbReference type="GO" id="GO:0016491">
    <property type="term" value="F:oxidoreductase activity"/>
    <property type="evidence" value="ECO:0007669"/>
    <property type="project" value="InterPro"/>
</dbReference>
<dbReference type="InterPro" id="IPR036291">
    <property type="entry name" value="NAD(P)-bd_dom_sf"/>
</dbReference>
<evidence type="ECO:0000313" key="2">
    <source>
        <dbReference type="EMBL" id="SIS69076.1"/>
    </source>
</evidence>
<dbReference type="CDD" id="cd08267">
    <property type="entry name" value="MDR1"/>
    <property type="match status" value="1"/>
</dbReference>
<dbReference type="InterPro" id="IPR011032">
    <property type="entry name" value="GroES-like_sf"/>
</dbReference>
<dbReference type="Gene3D" id="3.90.180.10">
    <property type="entry name" value="Medium-chain alcohol dehydrogenases, catalytic domain"/>
    <property type="match status" value="1"/>
</dbReference>
<name>A0A1N7L5M8_9FLAO</name>
<dbReference type="Pfam" id="PF13602">
    <property type="entry name" value="ADH_zinc_N_2"/>
    <property type="match status" value="1"/>
</dbReference>
<organism evidence="2 3">
    <name type="scientific">Kaistella chaponensis</name>
    <dbReference type="NCBI Taxonomy" id="713588"/>
    <lineage>
        <taxon>Bacteria</taxon>
        <taxon>Pseudomonadati</taxon>
        <taxon>Bacteroidota</taxon>
        <taxon>Flavobacteriia</taxon>
        <taxon>Flavobacteriales</taxon>
        <taxon>Weeksellaceae</taxon>
        <taxon>Chryseobacterium group</taxon>
        <taxon>Kaistella</taxon>
    </lineage>
</organism>
<dbReference type="STRING" id="713588.SAMN05421789_104235"/>
<dbReference type="InterPro" id="IPR013154">
    <property type="entry name" value="ADH-like_N"/>
</dbReference>
<dbReference type="InterPro" id="IPR020843">
    <property type="entry name" value="ER"/>
</dbReference>
<dbReference type="PANTHER" id="PTHR44013:SF1">
    <property type="entry name" value="ZINC-TYPE ALCOHOL DEHYDROGENASE-LIKE PROTEIN C16A3.02C"/>
    <property type="match status" value="1"/>
</dbReference>
<dbReference type="Gene3D" id="3.40.50.720">
    <property type="entry name" value="NAD(P)-binding Rossmann-like Domain"/>
    <property type="match status" value="1"/>
</dbReference>
<dbReference type="PANTHER" id="PTHR44013">
    <property type="entry name" value="ZINC-TYPE ALCOHOL DEHYDROGENASE-LIKE PROTEIN C16A3.02C"/>
    <property type="match status" value="1"/>
</dbReference>
<evidence type="ECO:0000313" key="3">
    <source>
        <dbReference type="Proteomes" id="UP000185839"/>
    </source>
</evidence>
<reference evidence="3" key="1">
    <citation type="submission" date="2017-01" db="EMBL/GenBank/DDBJ databases">
        <authorList>
            <person name="Varghese N."/>
            <person name="Submissions S."/>
        </authorList>
    </citation>
    <scope>NUCLEOTIDE SEQUENCE [LARGE SCALE GENOMIC DNA]</scope>
    <source>
        <strain evidence="3">DSM 23145</strain>
    </source>
</reference>
<proteinExistence type="predicted"/>
<dbReference type="SUPFAM" id="SSF51735">
    <property type="entry name" value="NAD(P)-binding Rossmann-fold domains"/>
    <property type="match status" value="1"/>
</dbReference>
<dbReference type="SUPFAM" id="SSF50129">
    <property type="entry name" value="GroES-like"/>
    <property type="match status" value="1"/>
</dbReference>
<dbReference type="EMBL" id="FTOI01000004">
    <property type="protein sequence ID" value="SIS69076.1"/>
    <property type="molecule type" value="Genomic_DNA"/>
</dbReference>
<dbReference type="RefSeq" id="WP_076386455.1">
    <property type="nucleotide sequence ID" value="NZ_FTOI01000004.1"/>
</dbReference>
<dbReference type="OrthoDB" id="9787435at2"/>
<dbReference type="Pfam" id="PF08240">
    <property type="entry name" value="ADH_N"/>
    <property type="match status" value="1"/>
</dbReference>
<evidence type="ECO:0000259" key="1">
    <source>
        <dbReference type="SMART" id="SM00829"/>
    </source>
</evidence>
<sequence length="326" mass="36008">MKAAIYKKYGGPYVVSVQKVGKPEPSDKEILIKISASTINRTDTGIRSAEYFVTRFFYGLFRPKRQILGCEFAGTVEKKGGKVSRFSVGDEVFGFNENTFGGHAEYLKISQDAAVSTIPKNLSVVKSAAILEGAHYALNIIRAAKVRSGADVLVYGATGAIGSAAVQLLKAKGAEVTAVCNTRNVQLVKDLGANAVIDYQKENLFDISTRFDFVFDTVGKINFSKSKALLKENGIYISTEPGKNWENAFLAMKTFFRGKKRVLFPIPKIDQKTVIYLRDLVEQDLFSPVIDRYFYLDQIVDAHTYVDLGMKTGNVIILMNGSTRSD</sequence>
<gene>
    <name evidence="2" type="ORF">SAMN05421789_104235</name>
</gene>